<proteinExistence type="predicted"/>
<dbReference type="EMBL" id="LAZR01054549">
    <property type="protein sequence ID" value="KKK78308.1"/>
    <property type="molecule type" value="Genomic_DNA"/>
</dbReference>
<organism evidence="1">
    <name type="scientific">marine sediment metagenome</name>
    <dbReference type="NCBI Taxonomy" id="412755"/>
    <lineage>
        <taxon>unclassified sequences</taxon>
        <taxon>metagenomes</taxon>
        <taxon>ecological metagenomes</taxon>
    </lineage>
</organism>
<gene>
    <name evidence="1" type="ORF">LCGC14_2844870</name>
</gene>
<sequence length="221" mass="25761">MPRFIIFDVRDAQRGERRTLMARLQQQDEWEDIKHELQRHLAEIAVGRACGMPKSFEGEDMKFERTEMKFTLEALERLDELDEKFSNEVMHDTTAIAAIKGRGFWQVVKLAGLYALSRKGRRAKVELIDVLHAMYLVEETVSDLLNMKDEVGANELERRILAVEQMLKSTAQREMKQSTILRRLKLSSWESKDLMGTLGMRGLVTTRKIVDKNDYVWKWVG</sequence>
<evidence type="ECO:0008006" key="2">
    <source>
        <dbReference type="Google" id="ProtNLM"/>
    </source>
</evidence>
<name>A0A0F8YA75_9ZZZZ</name>
<dbReference type="AlphaFoldDB" id="A0A0F8YA75"/>
<accession>A0A0F8YA75</accession>
<evidence type="ECO:0000313" key="1">
    <source>
        <dbReference type="EMBL" id="KKK78308.1"/>
    </source>
</evidence>
<protein>
    <recommendedName>
        <fullName evidence="2">DUF3987 domain-containing protein</fullName>
    </recommendedName>
</protein>
<comment type="caution">
    <text evidence="1">The sequence shown here is derived from an EMBL/GenBank/DDBJ whole genome shotgun (WGS) entry which is preliminary data.</text>
</comment>
<reference evidence="1" key="1">
    <citation type="journal article" date="2015" name="Nature">
        <title>Complex archaea that bridge the gap between prokaryotes and eukaryotes.</title>
        <authorList>
            <person name="Spang A."/>
            <person name="Saw J.H."/>
            <person name="Jorgensen S.L."/>
            <person name="Zaremba-Niedzwiedzka K."/>
            <person name="Martijn J."/>
            <person name="Lind A.E."/>
            <person name="van Eijk R."/>
            <person name="Schleper C."/>
            <person name="Guy L."/>
            <person name="Ettema T.J."/>
        </authorList>
    </citation>
    <scope>NUCLEOTIDE SEQUENCE</scope>
</reference>